<keyword evidence="4" id="KW-1185">Reference proteome</keyword>
<reference evidence="3 4" key="1">
    <citation type="submission" date="2024-01" db="EMBL/GenBank/DDBJ databases">
        <title>The complete chloroplast genome sequence of Lithospermum erythrorhizon: insights into the phylogenetic relationship among Boraginaceae species and the maternal lineages of purple gromwells.</title>
        <authorList>
            <person name="Okada T."/>
            <person name="Watanabe K."/>
        </authorList>
    </citation>
    <scope>NUCLEOTIDE SEQUENCE [LARGE SCALE GENOMIC DNA]</scope>
</reference>
<dbReference type="Proteomes" id="UP001454036">
    <property type="component" value="Unassembled WGS sequence"/>
</dbReference>
<dbReference type="EMBL" id="BAABME010031380">
    <property type="protein sequence ID" value="GAA0145519.1"/>
    <property type="molecule type" value="Genomic_DNA"/>
</dbReference>
<proteinExistence type="predicted"/>
<accession>A0AAV3P215</accession>
<gene>
    <name evidence="3" type="ORF">LIER_42864</name>
</gene>
<evidence type="ECO:0000313" key="4">
    <source>
        <dbReference type="Proteomes" id="UP001454036"/>
    </source>
</evidence>
<dbReference type="InterPro" id="IPR039537">
    <property type="entry name" value="Retrotran_Ty1/copia-like"/>
</dbReference>
<dbReference type="InterPro" id="IPR057670">
    <property type="entry name" value="SH3_retrovirus"/>
</dbReference>
<dbReference type="PANTHER" id="PTHR42648">
    <property type="entry name" value="TRANSPOSASE, PUTATIVE-RELATED"/>
    <property type="match status" value="1"/>
</dbReference>
<name>A0AAV3P215_LITER</name>
<dbReference type="PANTHER" id="PTHR42648:SF18">
    <property type="entry name" value="RETROTRANSPOSON, UNCLASSIFIED-LIKE PROTEIN"/>
    <property type="match status" value="1"/>
</dbReference>
<dbReference type="Pfam" id="PF25597">
    <property type="entry name" value="SH3_retrovirus"/>
    <property type="match status" value="1"/>
</dbReference>
<protein>
    <recommendedName>
        <fullName evidence="2">Retroviral polymerase SH3-like domain-containing protein</fullName>
    </recommendedName>
</protein>
<dbReference type="SUPFAM" id="SSF53098">
    <property type="entry name" value="Ribonuclease H-like"/>
    <property type="match status" value="1"/>
</dbReference>
<evidence type="ECO:0000313" key="3">
    <source>
        <dbReference type="EMBL" id="GAA0145519.1"/>
    </source>
</evidence>
<dbReference type="InterPro" id="IPR012337">
    <property type="entry name" value="RNaseH-like_sf"/>
</dbReference>
<feature type="region of interest" description="Disordered" evidence="1">
    <location>
        <begin position="156"/>
        <end position="202"/>
    </location>
</feature>
<dbReference type="AlphaFoldDB" id="A0AAV3P215"/>
<evidence type="ECO:0000259" key="2">
    <source>
        <dbReference type="Pfam" id="PF25597"/>
    </source>
</evidence>
<feature type="domain" description="Retroviral polymerase SH3-like" evidence="2">
    <location>
        <begin position="61"/>
        <end position="123"/>
    </location>
</feature>
<evidence type="ECO:0000256" key="1">
    <source>
        <dbReference type="SAM" id="MobiDB-lite"/>
    </source>
</evidence>
<organism evidence="3 4">
    <name type="scientific">Lithospermum erythrorhizon</name>
    <name type="common">Purple gromwell</name>
    <name type="synonym">Lithospermum officinale var. erythrorhizon</name>
    <dbReference type="NCBI Taxonomy" id="34254"/>
    <lineage>
        <taxon>Eukaryota</taxon>
        <taxon>Viridiplantae</taxon>
        <taxon>Streptophyta</taxon>
        <taxon>Embryophyta</taxon>
        <taxon>Tracheophyta</taxon>
        <taxon>Spermatophyta</taxon>
        <taxon>Magnoliopsida</taxon>
        <taxon>eudicotyledons</taxon>
        <taxon>Gunneridae</taxon>
        <taxon>Pentapetalae</taxon>
        <taxon>asterids</taxon>
        <taxon>lamiids</taxon>
        <taxon>Boraginales</taxon>
        <taxon>Boraginaceae</taxon>
        <taxon>Boraginoideae</taxon>
        <taxon>Lithospermeae</taxon>
        <taxon>Lithospermum</taxon>
    </lineage>
</organism>
<sequence>MNMVRSMLSAKKMPKTFWTEVVVWTFHILNRCPTLAVKNMTPQEAWSGVKPAVDHFKVWGCLAHTHVPKINREKLDKRSSVCIFLGYSDNTKGFRLFDMESKRIVISRDVVFKEEKQWDWGRDYKEQVDAELEWDDYNDNHVNDDTIVEECEMVEGNEGNEVATDETDAEETSDHETAENQEVEEAISSQGRAGRRHRAPAWMSDYVVGNIEE</sequence>
<comment type="caution">
    <text evidence="3">The sequence shown here is derived from an EMBL/GenBank/DDBJ whole genome shotgun (WGS) entry which is preliminary data.</text>
</comment>